<accession>A0ABD3WF77</accession>
<gene>
    <name evidence="1" type="ORF">ACJMK2_039211</name>
</gene>
<feature type="non-terminal residue" evidence="1">
    <location>
        <position position="1"/>
    </location>
</feature>
<protein>
    <submittedName>
        <fullName evidence="1">Uncharacterized protein</fullName>
    </submittedName>
</protein>
<dbReference type="Proteomes" id="UP001634394">
    <property type="component" value="Unassembled WGS sequence"/>
</dbReference>
<sequence length="60" mass="6720">VGPDDADIQQVIDDVKSEVSSTDSEQVEVPVWRPGGHIPKFRACVEEQEIDFKLVLGKRQ</sequence>
<dbReference type="EMBL" id="JBJQND010000007">
    <property type="protein sequence ID" value="KAL3871195.1"/>
    <property type="molecule type" value="Genomic_DNA"/>
</dbReference>
<dbReference type="AlphaFoldDB" id="A0ABD3WF77"/>
<feature type="non-terminal residue" evidence="1">
    <location>
        <position position="60"/>
    </location>
</feature>
<keyword evidence="2" id="KW-1185">Reference proteome</keyword>
<evidence type="ECO:0000313" key="1">
    <source>
        <dbReference type="EMBL" id="KAL3871195.1"/>
    </source>
</evidence>
<comment type="caution">
    <text evidence="1">The sequence shown here is derived from an EMBL/GenBank/DDBJ whole genome shotgun (WGS) entry which is preliminary data.</text>
</comment>
<organism evidence="1 2">
    <name type="scientific">Sinanodonta woodiana</name>
    <name type="common">Chinese pond mussel</name>
    <name type="synonym">Anodonta woodiana</name>
    <dbReference type="NCBI Taxonomy" id="1069815"/>
    <lineage>
        <taxon>Eukaryota</taxon>
        <taxon>Metazoa</taxon>
        <taxon>Spiralia</taxon>
        <taxon>Lophotrochozoa</taxon>
        <taxon>Mollusca</taxon>
        <taxon>Bivalvia</taxon>
        <taxon>Autobranchia</taxon>
        <taxon>Heteroconchia</taxon>
        <taxon>Palaeoheterodonta</taxon>
        <taxon>Unionida</taxon>
        <taxon>Unionoidea</taxon>
        <taxon>Unionidae</taxon>
        <taxon>Unioninae</taxon>
        <taxon>Sinanodonta</taxon>
    </lineage>
</organism>
<evidence type="ECO:0000313" key="2">
    <source>
        <dbReference type="Proteomes" id="UP001634394"/>
    </source>
</evidence>
<proteinExistence type="predicted"/>
<reference evidence="1 2" key="1">
    <citation type="submission" date="2024-11" db="EMBL/GenBank/DDBJ databases">
        <title>Chromosome-level genome assembly of the freshwater bivalve Anodonta woodiana.</title>
        <authorList>
            <person name="Chen X."/>
        </authorList>
    </citation>
    <scope>NUCLEOTIDE SEQUENCE [LARGE SCALE GENOMIC DNA]</scope>
    <source>
        <strain evidence="1">MN2024</strain>
        <tissue evidence="1">Gills</tissue>
    </source>
</reference>
<name>A0ABD3WF77_SINWO</name>